<accession>A0ABW4ZAE5</accession>
<dbReference type="Proteomes" id="UP001597389">
    <property type="component" value="Unassembled WGS sequence"/>
</dbReference>
<proteinExistence type="inferred from homology"/>
<evidence type="ECO:0000256" key="4">
    <source>
        <dbReference type="ARBA" id="ARBA00013186"/>
    </source>
</evidence>
<dbReference type="SUPFAM" id="SSF53639">
    <property type="entry name" value="AraD/HMP-PK domain-like"/>
    <property type="match status" value="1"/>
</dbReference>
<keyword evidence="8" id="KW-0413">Isomerase</keyword>
<dbReference type="InterPro" id="IPR050197">
    <property type="entry name" value="Aldolase_class_II_sugar_metab"/>
</dbReference>
<comment type="cofactor">
    <cofactor evidence="2">
        <name>Zn(2+)</name>
        <dbReference type="ChEBI" id="CHEBI:29105"/>
    </cofactor>
</comment>
<dbReference type="NCBIfam" id="NF006047">
    <property type="entry name" value="PRK08193.1"/>
    <property type="match status" value="1"/>
</dbReference>
<evidence type="ECO:0000256" key="1">
    <source>
        <dbReference type="ARBA" id="ARBA00001726"/>
    </source>
</evidence>
<evidence type="ECO:0000256" key="5">
    <source>
        <dbReference type="ARBA" id="ARBA00022723"/>
    </source>
</evidence>
<dbReference type="Gene3D" id="3.40.225.10">
    <property type="entry name" value="Class II aldolase/adducin N-terminal domain"/>
    <property type="match status" value="1"/>
</dbReference>
<dbReference type="SMART" id="SM01007">
    <property type="entry name" value="Aldolase_II"/>
    <property type="match status" value="1"/>
</dbReference>
<reference evidence="9" key="1">
    <citation type="journal article" date="2019" name="Int. J. Syst. Evol. Microbiol.">
        <title>The Global Catalogue of Microorganisms (GCM) 10K type strain sequencing project: providing services to taxonomists for standard genome sequencing and annotation.</title>
        <authorList>
            <consortium name="The Broad Institute Genomics Platform"/>
            <consortium name="The Broad Institute Genome Sequencing Center for Infectious Disease"/>
            <person name="Wu L."/>
            <person name="Ma J."/>
        </authorList>
    </citation>
    <scope>NUCLEOTIDE SEQUENCE [LARGE SCALE GENOMIC DNA]</scope>
    <source>
        <strain evidence="9">CCUG 57942</strain>
    </source>
</reference>
<keyword evidence="9" id="KW-1185">Reference proteome</keyword>
<keyword evidence="5" id="KW-0479">Metal-binding</keyword>
<protein>
    <recommendedName>
        <fullName evidence="4">L-ribulose-5-phosphate 4-epimerase</fullName>
        <ecNumber evidence="4">5.1.3.4</ecNumber>
    </recommendedName>
</protein>
<dbReference type="PANTHER" id="PTHR22789">
    <property type="entry name" value="FUCULOSE PHOSPHATE ALDOLASE"/>
    <property type="match status" value="1"/>
</dbReference>
<keyword evidence="6" id="KW-0862">Zinc</keyword>
<gene>
    <name evidence="8" type="primary">araD</name>
    <name evidence="8" type="ORF">ACFSW8_08470</name>
</gene>
<feature type="domain" description="Class II aldolase/adducin N-terminal" evidence="7">
    <location>
        <begin position="7"/>
        <end position="197"/>
    </location>
</feature>
<evidence type="ECO:0000256" key="3">
    <source>
        <dbReference type="ARBA" id="ARBA00010037"/>
    </source>
</evidence>
<dbReference type="GO" id="GO:0008742">
    <property type="term" value="F:L-ribulose-phosphate 4-epimerase activity"/>
    <property type="evidence" value="ECO:0007669"/>
    <property type="project" value="UniProtKB-EC"/>
</dbReference>
<dbReference type="RefSeq" id="WP_377087202.1">
    <property type="nucleotide sequence ID" value="NZ_JBHSJL010000014.1"/>
</dbReference>
<evidence type="ECO:0000313" key="8">
    <source>
        <dbReference type="EMBL" id="MFD2158928.1"/>
    </source>
</evidence>
<dbReference type="PANTHER" id="PTHR22789:SF8">
    <property type="entry name" value="L-RIBULOSE-5-PHOSPHATE 4-EPIMERASE SGBE"/>
    <property type="match status" value="1"/>
</dbReference>
<dbReference type="EMBL" id="JBHUJB010000035">
    <property type="protein sequence ID" value="MFD2158928.1"/>
    <property type="molecule type" value="Genomic_DNA"/>
</dbReference>
<dbReference type="InterPro" id="IPR036409">
    <property type="entry name" value="Aldolase_II/adducin_N_sf"/>
</dbReference>
<dbReference type="Pfam" id="PF00596">
    <property type="entry name" value="Aldolase_II"/>
    <property type="match status" value="1"/>
</dbReference>
<evidence type="ECO:0000259" key="7">
    <source>
        <dbReference type="SMART" id="SM01007"/>
    </source>
</evidence>
<evidence type="ECO:0000313" key="9">
    <source>
        <dbReference type="Proteomes" id="UP001597389"/>
    </source>
</evidence>
<organism evidence="8 9">
    <name type="scientific">Rubritalea tangerina</name>
    <dbReference type="NCBI Taxonomy" id="430798"/>
    <lineage>
        <taxon>Bacteria</taxon>
        <taxon>Pseudomonadati</taxon>
        <taxon>Verrucomicrobiota</taxon>
        <taxon>Verrucomicrobiia</taxon>
        <taxon>Verrucomicrobiales</taxon>
        <taxon>Rubritaleaceae</taxon>
        <taxon>Rubritalea</taxon>
    </lineage>
</organism>
<name>A0ABW4ZAE5_9BACT</name>
<comment type="caution">
    <text evidence="8">The sequence shown here is derived from an EMBL/GenBank/DDBJ whole genome shotgun (WGS) entry which is preliminary data.</text>
</comment>
<evidence type="ECO:0000256" key="6">
    <source>
        <dbReference type="ARBA" id="ARBA00022833"/>
    </source>
</evidence>
<comment type="catalytic activity">
    <reaction evidence="1">
        <text>L-ribulose 5-phosphate = D-xylulose 5-phosphate</text>
        <dbReference type="Rhea" id="RHEA:22368"/>
        <dbReference type="ChEBI" id="CHEBI:57737"/>
        <dbReference type="ChEBI" id="CHEBI:58226"/>
        <dbReference type="EC" id="5.1.3.4"/>
    </reaction>
</comment>
<comment type="similarity">
    <text evidence="3">Belongs to the aldolase class II family. AraD/FucA subfamily.</text>
</comment>
<dbReference type="EC" id="5.1.3.4" evidence="4"/>
<sequence>MIESLKKEVLDANVALGESGLVSLTWGNVSAIDRDLGLVAIKPSGVDYAELSIESIVVVNLQNEVVEGAFKPSSDTKTHLQLYRSFSEVGAVVHTHSPAATAFAQAGCSIPCLGTTHADHFNGDVPVARALSSDEVVSDYEGATGISIVECFNELGLDPMAVPAVLLKHHAPFTWGETAEKALENSIALEMCAKMALMTYQLRPNAAAIPQHILQQHYFRKHGEEAYYGQG</sequence>
<dbReference type="InterPro" id="IPR001303">
    <property type="entry name" value="Aldolase_II/adducin_N"/>
</dbReference>
<evidence type="ECO:0000256" key="2">
    <source>
        <dbReference type="ARBA" id="ARBA00001947"/>
    </source>
</evidence>